<reference evidence="2 3" key="1">
    <citation type="submission" date="2019-07" db="EMBL/GenBank/DDBJ databases">
        <title>Whole genome shotgun sequence of Cerasibacillus quisquiliarum NBRC 102429.</title>
        <authorList>
            <person name="Hosoyama A."/>
            <person name="Uohara A."/>
            <person name="Ohji S."/>
            <person name="Ichikawa N."/>
        </authorList>
    </citation>
    <scope>NUCLEOTIDE SEQUENCE [LARGE SCALE GENOMIC DNA]</scope>
    <source>
        <strain evidence="2 3">NBRC 102429</strain>
    </source>
</reference>
<dbReference type="AlphaFoldDB" id="A0A511UU22"/>
<feature type="transmembrane region" description="Helical" evidence="1">
    <location>
        <begin position="12"/>
        <end position="33"/>
    </location>
</feature>
<evidence type="ECO:0000256" key="1">
    <source>
        <dbReference type="SAM" id="Phobius"/>
    </source>
</evidence>
<keyword evidence="3" id="KW-1185">Reference proteome</keyword>
<dbReference type="Proteomes" id="UP000321491">
    <property type="component" value="Unassembled WGS sequence"/>
</dbReference>
<comment type="caution">
    <text evidence="2">The sequence shown here is derived from an EMBL/GenBank/DDBJ whole genome shotgun (WGS) entry which is preliminary data.</text>
</comment>
<dbReference type="OrthoDB" id="2431540at2"/>
<gene>
    <name evidence="2" type="ORF">CQU01_03150</name>
</gene>
<sequence length="500" mass="57160">MDQPKKAVEKKSIFAITLVALIAVGGVLAYFMLNASPKQKYFKAERASYHVMKDALKTRFTSEVKWDEMSRKHPMETAIELSGEMNIPFGEGSFDEMAISQIINNAKLNATLQTDMDKKIMTADLSANVAGMTFKDFTFMLDDEKLQVGLPFIDDVLQLKAKDLEKILRKEGELGEDEELEFGRLFEQGFLTEEDRQHFQKEYIDFLYNEISDEAFTEEKDTVSVDGKNVKVNKITFHLDEKEFKRLLKETLEKLQKDETLKRIIKNEFIGSSSEKLDLDADLNDMFTEMINGIDSIKLPDGIKSIIWVNKDVIVKRDFKVSALNEFGEKATVSIEGTQSLTKEKQSFDYVVKGSDEFSEGSLNLKGDLSLEKDKIKDHVTFGVDEIATIEYKADETLMKDGHQFEREIIAGDGLETFKIDWHGDSKFEGDQIQSDYSFAFNTSGIDLFTLNLVTDGKKIKKVDNIHDGKVKDIGGMSEAELEAYFNEIEWQFNEWMFDF</sequence>
<keyword evidence="1" id="KW-1133">Transmembrane helix</keyword>
<evidence type="ECO:0000313" key="3">
    <source>
        <dbReference type="Proteomes" id="UP000321491"/>
    </source>
</evidence>
<name>A0A511UU22_9BACI</name>
<dbReference type="EMBL" id="BJXW01000004">
    <property type="protein sequence ID" value="GEN30077.1"/>
    <property type="molecule type" value="Genomic_DNA"/>
</dbReference>
<dbReference type="RefSeq" id="WP_146934962.1">
    <property type="nucleotide sequence ID" value="NZ_BJXW01000004.1"/>
</dbReference>
<accession>A0A511UU22</accession>
<proteinExistence type="predicted"/>
<organism evidence="2 3">
    <name type="scientific">Cerasibacillus quisquiliarum</name>
    <dbReference type="NCBI Taxonomy" id="227865"/>
    <lineage>
        <taxon>Bacteria</taxon>
        <taxon>Bacillati</taxon>
        <taxon>Bacillota</taxon>
        <taxon>Bacilli</taxon>
        <taxon>Bacillales</taxon>
        <taxon>Bacillaceae</taxon>
        <taxon>Cerasibacillus</taxon>
    </lineage>
</organism>
<keyword evidence="1" id="KW-0812">Transmembrane</keyword>
<protein>
    <recommendedName>
        <fullName evidence="4">DUF945 domain-containing protein</fullName>
    </recommendedName>
</protein>
<keyword evidence="1" id="KW-0472">Membrane</keyword>
<evidence type="ECO:0000313" key="2">
    <source>
        <dbReference type="EMBL" id="GEN30077.1"/>
    </source>
</evidence>
<evidence type="ECO:0008006" key="4">
    <source>
        <dbReference type="Google" id="ProtNLM"/>
    </source>
</evidence>